<feature type="repeat" description="Solcar" evidence="10">
    <location>
        <begin position="244"/>
        <end position="331"/>
    </location>
</feature>
<reference evidence="13" key="2">
    <citation type="submission" date="2025-08" db="UniProtKB">
        <authorList>
            <consortium name="Ensembl"/>
        </authorList>
    </citation>
    <scope>IDENTIFICATION</scope>
</reference>
<gene>
    <name evidence="13" type="primary">SLC25A45</name>
</gene>
<accession>A0A670JPT2</accession>
<evidence type="ECO:0000256" key="7">
    <source>
        <dbReference type="ARBA" id="ARBA00022989"/>
    </source>
</evidence>
<dbReference type="GO" id="GO:0005743">
    <property type="term" value="C:mitochondrial inner membrane"/>
    <property type="evidence" value="ECO:0007669"/>
    <property type="project" value="UniProtKB-SubCell"/>
</dbReference>
<dbReference type="SUPFAM" id="SSF103506">
    <property type="entry name" value="Mitochondrial carrier"/>
    <property type="match status" value="1"/>
</dbReference>
<evidence type="ECO:0000313" key="13">
    <source>
        <dbReference type="Ensembl" id="ENSPMRP00000025459.1"/>
    </source>
</evidence>
<reference evidence="13 14" key="1">
    <citation type="journal article" date="2019" name="Proc. Natl. Acad. Sci. U.S.A.">
        <title>Regulatory changes in pterin and carotenoid genes underlie balanced color polymorphisms in the wall lizard.</title>
        <authorList>
            <person name="Andrade P."/>
            <person name="Pinho C."/>
            <person name="Perez I de Lanuza G."/>
            <person name="Afonso S."/>
            <person name="Brejcha J."/>
            <person name="Rubin C.J."/>
            <person name="Wallerman O."/>
            <person name="Pereira P."/>
            <person name="Sabatino S.J."/>
            <person name="Bellati A."/>
            <person name="Pellitteri-Rosa D."/>
            <person name="Bosakova Z."/>
            <person name="Bunikis I."/>
            <person name="Carretero M.A."/>
            <person name="Feiner N."/>
            <person name="Marsik P."/>
            <person name="Pauperio F."/>
            <person name="Salvi D."/>
            <person name="Soler L."/>
            <person name="While G.M."/>
            <person name="Uller T."/>
            <person name="Font E."/>
            <person name="Andersson L."/>
            <person name="Carneiro M."/>
        </authorList>
    </citation>
    <scope>NUCLEOTIDE SEQUENCE</scope>
</reference>
<dbReference type="InterPro" id="IPR050567">
    <property type="entry name" value="Mitochondrial_Carrier"/>
</dbReference>
<name>A0A670JPT2_PODMU</name>
<evidence type="ECO:0000256" key="4">
    <source>
        <dbReference type="ARBA" id="ARBA00022692"/>
    </source>
</evidence>
<dbReference type="FunFam" id="1.50.40.10:FF:000049">
    <property type="entry name" value="Solute carrier family 25 member 45"/>
    <property type="match status" value="1"/>
</dbReference>
<dbReference type="AlphaFoldDB" id="A0A670JPT2"/>
<dbReference type="PANTHER" id="PTHR45624:SF6">
    <property type="entry name" value="SOLUTE CARRIER FAMILY 25 MEMBER 45"/>
    <property type="match status" value="1"/>
</dbReference>
<dbReference type="PROSITE" id="PS50920">
    <property type="entry name" value="SOLCAR"/>
    <property type="match status" value="3"/>
</dbReference>
<comment type="similarity">
    <text evidence="2 11">Belongs to the mitochondrial carrier (TC 2.A.29) family.</text>
</comment>
<feature type="repeat" description="Solcar" evidence="10">
    <location>
        <begin position="139"/>
        <end position="236"/>
    </location>
</feature>
<dbReference type="OMA" id="WVTATPF"/>
<keyword evidence="4 10" id="KW-0812">Transmembrane</keyword>
<evidence type="ECO:0000256" key="9">
    <source>
        <dbReference type="ARBA" id="ARBA00023136"/>
    </source>
</evidence>
<dbReference type="InterPro" id="IPR002067">
    <property type="entry name" value="MCP"/>
</dbReference>
<keyword evidence="3 11" id="KW-0813">Transport</keyword>
<keyword evidence="8" id="KW-0496">Mitochondrion</keyword>
<evidence type="ECO:0000256" key="12">
    <source>
        <dbReference type="SAM" id="Phobius"/>
    </source>
</evidence>
<evidence type="ECO:0000256" key="6">
    <source>
        <dbReference type="ARBA" id="ARBA00022792"/>
    </source>
</evidence>
<dbReference type="Ensembl" id="ENSPMRT00000027026.1">
    <property type="protein sequence ID" value="ENSPMRP00000025459.1"/>
    <property type="gene ID" value="ENSPMRG00000016486.1"/>
</dbReference>
<dbReference type="GeneTree" id="ENSGT00940000161002"/>
<evidence type="ECO:0000256" key="11">
    <source>
        <dbReference type="RuleBase" id="RU000488"/>
    </source>
</evidence>
<evidence type="ECO:0000256" key="10">
    <source>
        <dbReference type="PROSITE-ProRule" id="PRU00282"/>
    </source>
</evidence>
<protein>
    <submittedName>
        <fullName evidence="13">Solute carrier family 25 member 45</fullName>
    </submittedName>
</protein>
<proteinExistence type="inferred from homology"/>
<evidence type="ECO:0000256" key="1">
    <source>
        <dbReference type="ARBA" id="ARBA00004448"/>
    </source>
</evidence>
<comment type="subcellular location">
    <subcellularLocation>
        <location evidence="1">Mitochondrion inner membrane</location>
        <topology evidence="1">Multi-pass membrane protein</topology>
    </subcellularLocation>
</comment>
<dbReference type="Pfam" id="PF00153">
    <property type="entry name" value="Mito_carr"/>
    <property type="match status" value="3"/>
</dbReference>
<dbReference type="InterPro" id="IPR018108">
    <property type="entry name" value="MCP_transmembrane"/>
</dbReference>
<keyword evidence="5" id="KW-0677">Repeat</keyword>
<evidence type="ECO:0000256" key="8">
    <source>
        <dbReference type="ARBA" id="ARBA00023128"/>
    </source>
</evidence>
<keyword evidence="6" id="KW-0999">Mitochondrion inner membrane</keyword>
<dbReference type="Proteomes" id="UP000472272">
    <property type="component" value="Chromosome 16"/>
</dbReference>
<feature type="transmembrane region" description="Helical" evidence="12">
    <location>
        <begin position="103"/>
        <end position="124"/>
    </location>
</feature>
<feature type="transmembrane region" description="Helical" evidence="12">
    <location>
        <begin position="144"/>
        <end position="165"/>
    </location>
</feature>
<dbReference type="PRINTS" id="PR00926">
    <property type="entry name" value="MITOCARRIER"/>
</dbReference>
<dbReference type="GO" id="GO:0022857">
    <property type="term" value="F:transmembrane transporter activity"/>
    <property type="evidence" value="ECO:0007669"/>
    <property type="project" value="TreeGrafter"/>
</dbReference>
<sequence>MVARSPLLLQEFVPSSFEVAILWEFCPPPSLCDAPRLPEAFPMSGAEFAAGWLSGAAGLVLGHPIDTVKVRLQTQARYRNVLDCVVRTYREETILGFFKGMSFPLLSVAMVNSVAFGAYSNFLLYLCGTHHRDRSTNPPSYTHVYAAGCFSGLVQAVVLAPVDLVKVRLQNQTHPYGHRDRPGAPQPQYRGPVHCAASLLREEGPRGLFRGVTALVIRDTPTMGMYFLIYAVFCRALTAETQEPGSATVLLAGGCAGTVSWALATPMDVVKARLQMDGVKRVAYRGVLDCILSSARQEGPRVFLKGLALNSLRAFPVNAITFLSYETLLKLFC</sequence>
<keyword evidence="7 12" id="KW-1133">Transmembrane helix</keyword>
<organism evidence="13 14">
    <name type="scientific">Podarcis muralis</name>
    <name type="common">Wall lizard</name>
    <name type="synonym">Lacerta muralis</name>
    <dbReference type="NCBI Taxonomy" id="64176"/>
    <lineage>
        <taxon>Eukaryota</taxon>
        <taxon>Metazoa</taxon>
        <taxon>Chordata</taxon>
        <taxon>Craniata</taxon>
        <taxon>Vertebrata</taxon>
        <taxon>Euteleostomi</taxon>
        <taxon>Lepidosauria</taxon>
        <taxon>Squamata</taxon>
        <taxon>Bifurcata</taxon>
        <taxon>Unidentata</taxon>
        <taxon>Episquamata</taxon>
        <taxon>Laterata</taxon>
        <taxon>Lacertibaenia</taxon>
        <taxon>Lacertidae</taxon>
        <taxon>Podarcis</taxon>
    </lineage>
</organism>
<dbReference type="InterPro" id="IPR023395">
    <property type="entry name" value="MCP_dom_sf"/>
</dbReference>
<keyword evidence="9 10" id="KW-0472">Membrane</keyword>
<feature type="repeat" description="Solcar" evidence="10">
    <location>
        <begin position="42"/>
        <end position="125"/>
    </location>
</feature>
<reference evidence="13" key="3">
    <citation type="submission" date="2025-09" db="UniProtKB">
        <authorList>
            <consortium name="Ensembl"/>
        </authorList>
    </citation>
    <scope>IDENTIFICATION</scope>
</reference>
<dbReference type="Gene3D" id="1.50.40.10">
    <property type="entry name" value="Mitochondrial carrier domain"/>
    <property type="match status" value="1"/>
</dbReference>
<evidence type="ECO:0000256" key="2">
    <source>
        <dbReference type="ARBA" id="ARBA00006375"/>
    </source>
</evidence>
<evidence type="ECO:0000313" key="14">
    <source>
        <dbReference type="Proteomes" id="UP000472272"/>
    </source>
</evidence>
<evidence type="ECO:0000256" key="3">
    <source>
        <dbReference type="ARBA" id="ARBA00022448"/>
    </source>
</evidence>
<keyword evidence="14" id="KW-1185">Reference proteome</keyword>
<evidence type="ECO:0000256" key="5">
    <source>
        <dbReference type="ARBA" id="ARBA00022737"/>
    </source>
</evidence>
<dbReference type="PANTHER" id="PTHR45624">
    <property type="entry name" value="MITOCHONDRIAL BASIC AMINO ACIDS TRANSPORTER-RELATED"/>
    <property type="match status" value="1"/>
</dbReference>